<organism evidence="2 3">
    <name type="scientific">Nocardia terpenica</name>
    <dbReference type="NCBI Taxonomy" id="455432"/>
    <lineage>
        <taxon>Bacteria</taxon>
        <taxon>Bacillati</taxon>
        <taxon>Actinomycetota</taxon>
        <taxon>Actinomycetes</taxon>
        <taxon>Mycobacteriales</taxon>
        <taxon>Nocardiaceae</taxon>
        <taxon>Nocardia</taxon>
    </lineage>
</organism>
<feature type="domain" description="Beta-lactamase-related" evidence="1">
    <location>
        <begin position="85"/>
        <end position="415"/>
    </location>
</feature>
<dbReference type="InterPro" id="IPR050491">
    <property type="entry name" value="AmpC-like"/>
</dbReference>
<evidence type="ECO:0000313" key="2">
    <source>
        <dbReference type="EMBL" id="QIS20247.1"/>
    </source>
</evidence>
<proteinExistence type="predicted"/>
<keyword evidence="2" id="KW-0378">Hydrolase</keyword>
<dbReference type="InterPro" id="IPR001466">
    <property type="entry name" value="Beta-lactam-related"/>
</dbReference>
<sequence>MPSRESSSPTLYTERMSAKSGLSWMCADRPDFYARAMRMIPTVALAASLTAALLATAGCGVGTAKQNPAAPLPAQVTDALNDLVRSGLPGAQVVVSGPDGQRTATAGAGDLATGAPYPDGAHIRIGSITKTFVATVVLQLVAEGSVDLDAPIDRYLPGVVRGNGNDGTRITVHQLLQHTSGLPDFAPEDPTRKLPQQLDQTSDGSAYRDLTPADLVRIALTMPPQFEPGAQFRYTNTNYVLLDLLIEHVTGYSLAVEIDKRILEPLALHDTYFPAVGDTGLRDPHPLGYRNVDGKWVDATTMEAAWTGAAGAIISTGTDLNRFFTALITGKLLPPAQLALMQQTVPMTTGTVMNYGLGLIRVELPCDKHPKNVWGHAGGIPGFSTLSVATPAGVAATLSVNTEQTNDHYSPALTTILCAVA</sequence>
<name>A0A6G9Z4H4_9NOCA</name>
<dbReference type="Gene3D" id="3.40.710.10">
    <property type="entry name" value="DD-peptidase/beta-lactamase superfamily"/>
    <property type="match status" value="1"/>
</dbReference>
<dbReference type="SUPFAM" id="SSF56601">
    <property type="entry name" value="beta-lactamase/transpeptidase-like"/>
    <property type="match status" value="1"/>
</dbReference>
<dbReference type="PANTHER" id="PTHR46825">
    <property type="entry name" value="D-ALANYL-D-ALANINE-CARBOXYPEPTIDASE/ENDOPEPTIDASE AMPH"/>
    <property type="match status" value="1"/>
</dbReference>
<dbReference type="Pfam" id="PF00144">
    <property type="entry name" value="Beta-lactamase"/>
    <property type="match status" value="1"/>
</dbReference>
<evidence type="ECO:0000259" key="1">
    <source>
        <dbReference type="Pfam" id="PF00144"/>
    </source>
</evidence>
<dbReference type="InterPro" id="IPR012338">
    <property type="entry name" value="Beta-lactam/transpept-like"/>
</dbReference>
<dbReference type="PANTHER" id="PTHR46825:SF7">
    <property type="entry name" value="D-ALANYL-D-ALANINE CARBOXYPEPTIDASE"/>
    <property type="match status" value="1"/>
</dbReference>
<gene>
    <name evidence="2" type="ORF">F6W96_20085</name>
</gene>
<protein>
    <submittedName>
        <fullName evidence="2">Serine hydrolase</fullName>
    </submittedName>
</protein>
<dbReference type="EMBL" id="CP046173">
    <property type="protein sequence ID" value="QIS20247.1"/>
    <property type="molecule type" value="Genomic_DNA"/>
</dbReference>
<accession>A0A6G9Z4H4</accession>
<dbReference type="GO" id="GO:0016787">
    <property type="term" value="F:hydrolase activity"/>
    <property type="evidence" value="ECO:0007669"/>
    <property type="project" value="UniProtKB-KW"/>
</dbReference>
<dbReference type="Proteomes" id="UP000500953">
    <property type="component" value="Chromosome"/>
</dbReference>
<reference evidence="2 3" key="1">
    <citation type="journal article" date="2019" name="ACS Chem. Biol.">
        <title>Identification and Mobilization of a Cryptic Antibiotic Biosynthesis Gene Locus from a Human-Pathogenic Nocardia Isolate.</title>
        <authorList>
            <person name="Herisse M."/>
            <person name="Ishida K."/>
            <person name="Porter J.L."/>
            <person name="Howden B."/>
            <person name="Hertweck C."/>
            <person name="Stinear T.P."/>
            <person name="Pidot S.J."/>
        </authorList>
    </citation>
    <scope>NUCLEOTIDE SEQUENCE [LARGE SCALE GENOMIC DNA]</scope>
    <source>
        <strain evidence="2 3">AUSMDU00012715</strain>
    </source>
</reference>
<evidence type="ECO:0000313" key="3">
    <source>
        <dbReference type="Proteomes" id="UP000500953"/>
    </source>
</evidence>
<dbReference type="AlphaFoldDB" id="A0A6G9Z4H4"/>